<dbReference type="EMBL" id="BTGU01000009">
    <property type="protein sequence ID" value="GMN39490.1"/>
    <property type="molecule type" value="Genomic_DNA"/>
</dbReference>
<evidence type="ECO:0000313" key="2">
    <source>
        <dbReference type="EMBL" id="GMN39490.1"/>
    </source>
</evidence>
<proteinExistence type="predicted"/>
<protein>
    <submittedName>
        <fullName evidence="2">Uncharacterized protein</fullName>
    </submittedName>
</protein>
<dbReference type="AlphaFoldDB" id="A0AA88D0T1"/>
<accession>A0AA88D0T1</accession>
<sequence>MVFWSYPPTPGQLATTAVCFAVGVSFFAVGVYISFSNIEPQQARVKARRDFIKDRLRKLLDD</sequence>
<dbReference type="Gramene" id="FCD_00007459-RA">
    <property type="protein sequence ID" value="FCD_00007459-RA:cds"/>
    <property type="gene ID" value="FCD_00007459"/>
</dbReference>
<comment type="caution">
    <text evidence="2">The sequence shown here is derived from an EMBL/GenBank/DDBJ whole genome shotgun (WGS) entry which is preliminary data.</text>
</comment>
<evidence type="ECO:0000256" key="1">
    <source>
        <dbReference type="SAM" id="Phobius"/>
    </source>
</evidence>
<reference evidence="2" key="1">
    <citation type="submission" date="2023-07" db="EMBL/GenBank/DDBJ databases">
        <title>draft genome sequence of fig (Ficus carica).</title>
        <authorList>
            <person name="Takahashi T."/>
            <person name="Nishimura K."/>
        </authorList>
    </citation>
    <scope>NUCLEOTIDE SEQUENCE</scope>
</reference>
<evidence type="ECO:0000313" key="3">
    <source>
        <dbReference type="Proteomes" id="UP001187192"/>
    </source>
</evidence>
<gene>
    <name evidence="2" type="ORF">TIFTF001_008738</name>
</gene>
<keyword evidence="1" id="KW-1133">Transmembrane helix</keyword>
<keyword evidence="3" id="KW-1185">Reference proteome</keyword>
<dbReference type="Proteomes" id="UP001187192">
    <property type="component" value="Unassembled WGS sequence"/>
</dbReference>
<organism evidence="2 3">
    <name type="scientific">Ficus carica</name>
    <name type="common">Common fig</name>
    <dbReference type="NCBI Taxonomy" id="3494"/>
    <lineage>
        <taxon>Eukaryota</taxon>
        <taxon>Viridiplantae</taxon>
        <taxon>Streptophyta</taxon>
        <taxon>Embryophyta</taxon>
        <taxon>Tracheophyta</taxon>
        <taxon>Spermatophyta</taxon>
        <taxon>Magnoliopsida</taxon>
        <taxon>eudicotyledons</taxon>
        <taxon>Gunneridae</taxon>
        <taxon>Pentapetalae</taxon>
        <taxon>rosids</taxon>
        <taxon>fabids</taxon>
        <taxon>Rosales</taxon>
        <taxon>Moraceae</taxon>
        <taxon>Ficeae</taxon>
        <taxon>Ficus</taxon>
    </lineage>
</organism>
<feature type="transmembrane region" description="Helical" evidence="1">
    <location>
        <begin position="12"/>
        <end position="35"/>
    </location>
</feature>
<name>A0AA88D0T1_FICCA</name>
<keyword evidence="1" id="KW-0812">Transmembrane</keyword>
<keyword evidence="1" id="KW-0472">Membrane</keyword>